<organism evidence="3">
    <name type="scientific">Streptomyces sp. R44</name>
    <dbReference type="NCBI Taxonomy" id="3238633"/>
    <lineage>
        <taxon>Bacteria</taxon>
        <taxon>Bacillati</taxon>
        <taxon>Actinomycetota</taxon>
        <taxon>Actinomycetes</taxon>
        <taxon>Kitasatosporales</taxon>
        <taxon>Streptomycetaceae</taxon>
        <taxon>Streptomyces</taxon>
    </lineage>
</organism>
<reference evidence="3" key="1">
    <citation type="submission" date="2024-07" db="EMBL/GenBank/DDBJ databases">
        <authorList>
            <person name="Yu S.T."/>
        </authorList>
    </citation>
    <scope>NUCLEOTIDE SEQUENCE</scope>
    <source>
        <strain evidence="3">R44</strain>
    </source>
</reference>
<dbReference type="EC" id="2.1.1.-" evidence="3"/>
<evidence type="ECO:0000256" key="1">
    <source>
        <dbReference type="SAM" id="MobiDB-lite"/>
    </source>
</evidence>
<proteinExistence type="predicted"/>
<dbReference type="InterPro" id="IPR013216">
    <property type="entry name" value="Methyltransf_11"/>
</dbReference>
<dbReference type="Gene3D" id="3.40.50.150">
    <property type="entry name" value="Vaccinia Virus protein VP39"/>
    <property type="match status" value="1"/>
</dbReference>
<feature type="region of interest" description="Disordered" evidence="1">
    <location>
        <begin position="1"/>
        <end position="36"/>
    </location>
</feature>
<dbReference type="AlphaFoldDB" id="A0AB39SZL2"/>
<accession>A0AB39SZL2</accession>
<dbReference type="EMBL" id="CP163444">
    <property type="protein sequence ID" value="XDQ72539.1"/>
    <property type="molecule type" value="Genomic_DNA"/>
</dbReference>
<feature type="compositionally biased region" description="Low complexity" evidence="1">
    <location>
        <begin position="23"/>
        <end position="32"/>
    </location>
</feature>
<dbReference type="GO" id="GO:0032259">
    <property type="term" value="P:methylation"/>
    <property type="evidence" value="ECO:0007669"/>
    <property type="project" value="UniProtKB-KW"/>
</dbReference>
<feature type="domain" description="Methyltransferase type 11" evidence="2">
    <location>
        <begin position="84"/>
        <end position="181"/>
    </location>
</feature>
<gene>
    <name evidence="3" type="ORF">AB5J54_19445</name>
</gene>
<dbReference type="Pfam" id="PF08241">
    <property type="entry name" value="Methyltransf_11"/>
    <property type="match status" value="1"/>
</dbReference>
<name>A0AB39SZL2_9ACTN</name>
<dbReference type="CDD" id="cd02440">
    <property type="entry name" value="AdoMet_MTases"/>
    <property type="match status" value="1"/>
</dbReference>
<sequence length="282" mass="30071">MTPYVITGVDQQDADTHADTHADTQAGTHTDAPAGTHADAYADTQAGTHADAFDSYDDLPERLIGYPAVFHALGIGSSAVRTVLDYGCGPGKVATRVVEASDARVVAVDIAPRMLEIARTRRPHPRIDYRRSEDGGLGFLADGSLDAAMACFVFTTSGDIAALHDIAAEAHRVLRAGGRFAVLDANPRTAGIRFSTFRSGEPGRVYTKGERRRSRRELPGGGAPLELVDHHWPCQTYLDVLGKAGFTDLDVHEPVLTHQSAQLGSDPAEAGHPPFLVVSGVR</sequence>
<dbReference type="InterPro" id="IPR050508">
    <property type="entry name" value="Methyltransf_Superfamily"/>
</dbReference>
<dbReference type="SUPFAM" id="SSF53335">
    <property type="entry name" value="S-adenosyl-L-methionine-dependent methyltransferases"/>
    <property type="match status" value="1"/>
</dbReference>
<keyword evidence="3" id="KW-0808">Transferase</keyword>
<evidence type="ECO:0000313" key="3">
    <source>
        <dbReference type="EMBL" id="XDQ72539.1"/>
    </source>
</evidence>
<evidence type="ECO:0000259" key="2">
    <source>
        <dbReference type="Pfam" id="PF08241"/>
    </source>
</evidence>
<dbReference type="PANTHER" id="PTHR42912">
    <property type="entry name" value="METHYLTRANSFERASE"/>
    <property type="match status" value="1"/>
</dbReference>
<protein>
    <submittedName>
        <fullName evidence="3">Class I SAM-dependent methyltransferase</fullName>
        <ecNumber evidence="3">2.1.1.-</ecNumber>
    </submittedName>
</protein>
<dbReference type="GO" id="GO:0008757">
    <property type="term" value="F:S-adenosylmethionine-dependent methyltransferase activity"/>
    <property type="evidence" value="ECO:0007669"/>
    <property type="project" value="InterPro"/>
</dbReference>
<dbReference type="InterPro" id="IPR029063">
    <property type="entry name" value="SAM-dependent_MTases_sf"/>
</dbReference>
<keyword evidence="3" id="KW-0489">Methyltransferase</keyword>
<dbReference type="RefSeq" id="WP_369145179.1">
    <property type="nucleotide sequence ID" value="NZ_CP163444.1"/>
</dbReference>